<dbReference type="EMBL" id="LWMT01000005">
    <property type="protein sequence ID" value="KZX17621.1"/>
    <property type="molecule type" value="Genomic_DNA"/>
</dbReference>
<dbReference type="AlphaFoldDB" id="A0A166FFG8"/>
<evidence type="ECO:0000313" key="3">
    <source>
        <dbReference type="EMBL" id="KZX17621.1"/>
    </source>
</evidence>
<dbReference type="OrthoDB" id="145577at2157"/>
<name>A0A166FFG8_9EURY</name>
<proteinExistence type="predicted"/>
<evidence type="ECO:0008006" key="5">
    <source>
        <dbReference type="Google" id="ProtNLM"/>
    </source>
</evidence>
<evidence type="ECO:0000259" key="1">
    <source>
        <dbReference type="Pfam" id="PF17262"/>
    </source>
</evidence>
<dbReference type="STRING" id="55758.MBFIL_00310"/>
<dbReference type="InterPro" id="IPR041528">
    <property type="entry name" value="Cas6b_N"/>
</dbReference>
<evidence type="ECO:0000313" key="4">
    <source>
        <dbReference type="Proteomes" id="UP000077066"/>
    </source>
</evidence>
<protein>
    <recommendedName>
        <fullName evidence="5">DNA repair protein</fullName>
    </recommendedName>
</protein>
<dbReference type="PATRIC" id="fig|55758.3.peg.37"/>
<dbReference type="Pfam" id="PF17955">
    <property type="entry name" value="Cas6b_N"/>
    <property type="match status" value="1"/>
</dbReference>
<dbReference type="InterPro" id="IPR020209">
    <property type="entry name" value="Cas6b_C"/>
</dbReference>
<dbReference type="Proteomes" id="UP000077066">
    <property type="component" value="Unassembled WGS sequence"/>
</dbReference>
<feature type="domain" description="Cas6b N-terminal" evidence="2">
    <location>
        <begin position="1"/>
        <end position="102"/>
    </location>
</feature>
<dbReference type="Pfam" id="PF17262">
    <property type="entry name" value="Cas6b_C"/>
    <property type="match status" value="1"/>
</dbReference>
<gene>
    <name evidence="3" type="ORF">MBFIL_00310</name>
</gene>
<dbReference type="RefSeq" id="WP_066970182.1">
    <property type="nucleotide sequence ID" value="NZ_LWMT01000005.1"/>
</dbReference>
<comment type="caution">
    <text evidence="3">The sequence shown here is derived from an EMBL/GenBank/DDBJ whole genome shotgun (WGS) entry which is preliminary data.</text>
</comment>
<evidence type="ECO:0000259" key="2">
    <source>
        <dbReference type="Pfam" id="PF17955"/>
    </source>
</evidence>
<reference evidence="3 4" key="1">
    <citation type="submission" date="2016-04" db="EMBL/GenBank/DDBJ databases">
        <title>Genome sequence of Methanobrevibacter filiformis DSM 11501.</title>
        <authorList>
            <person name="Poehlein A."/>
            <person name="Seedorf H."/>
            <person name="Daniel R."/>
        </authorList>
    </citation>
    <scope>NUCLEOTIDE SEQUENCE [LARGE SCALE GENOMIC DNA]</scope>
    <source>
        <strain evidence="3 4">DSM 11501</strain>
    </source>
</reference>
<keyword evidence="4" id="KW-1185">Reference proteome</keyword>
<organism evidence="3 4">
    <name type="scientific">Methanobrevibacter filiformis</name>
    <dbReference type="NCBI Taxonomy" id="55758"/>
    <lineage>
        <taxon>Archaea</taxon>
        <taxon>Methanobacteriati</taxon>
        <taxon>Methanobacteriota</taxon>
        <taxon>Methanomada group</taxon>
        <taxon>Methanobacteria</taxon>
        <taxon>Methanobacteriales</taxon>
        <taxon>Methanobacteriaceae</taxon>
        <taxon>Methanobrevibacter</taxon>
    </lineage>
</organism>
<sequence length="222" mass="25550">MKINTSYLILKTDKPVNEGSNKVRGYIANTFKDYFLLHNHYSENSYSYSYPLIQYQVLGGQVSILGIEEGVKTLKEISNDLNELKLENTYNITERIMYDKTTDIKTTNDEIHYKFLSPWLALNTTNYSKFKELKMWKDKKLFLNNILIGNILSMAKGLGIIVDRKIYPKTHLDSEVTMYKSIMMEGFTGEFKIRFKIPDFFGLGKGASQGFGTIKEIIGDGE</sequence>
<accession>A0A166FFG8</accession>
<feature type="domain" description="Cas6b C-terminal" evidence="1">
    <location>
        <begin position="106"/>
        <end position="217"/>
    </location>
</feature>